<dbReference type="EMBL" id="BMGJ01000016">
    <property type="protein sequence ID" value="GGD75362.1"/>
    <property type="molecule type" value="Genomic_DNA"/>
</dbReference>
<organism evidence="2 3">
    <name type="scientific">Lacimicrobium alkaliphilum</name>
    <dbReference type="NCBI Taxonomy" id="1526571"/>
    <lineage>
        <taxon>Bacteria</taxon>
        <taxon>Pseudomonadati</taxon>
        <taxon>Pseudomonadota</taxon>
        <taxon>Gammaproteobacteria</taxon>
        <taxon>Alteromonadales</taxon>
        <taxon>Alteromonadaceae</taxon>
        <taxon>Lacimicrobium</taxon>
    </lineage>
</organism>
<evidence type="ECO:0000313" key="2">
    <source>
        <dbReference type="EMBL" id="GGD75362.1"/>
    </source>
</evidence>
<protein>
    <recommendedName>
        <fullName evidence="1">Alpha-L-glutamate ligase-related protein ATP-grasp domain-containing protein</fullName>
    </recommendedName>
</protein>
<dbReference type="Pfam" id="PF14397">
    <property type="entry name" value="ATPgrasp_ST"/>
    <property type="match status" value="1"/>
</dbReference>
<proteinExistence type="predicted"/>
<comment type="caution">
    <text evidence="2">The sequence shown here is derived from an EMBL/GenBank/DDBJ whole genome shotgun (WGS) entry which is preliminary data.</text>
</comment>
<sequence length="293" mass="33064">MLFTILANTYQIPTPKLYAVYKPDGNFADFIERKLTSIEEVKSFFSGATYPIFAKPVKGNLGTGAICISDYCRETDTIKKADGNELSFEEFLQKTINHKAKRYVKKAGYLFQQSVIQHDEITEFTGSTTPSGFRFVVLNMADGPKIHRVIWKIVSKGNINDNFNVGKTGNLIVNVCPETGSLSDAVTACWPFAEYKSAHEVTKRKFKDFNIPIWESIASSVKRASGFFTDIKILHWDIIVTNDGPVMLELNDIGGTDILQMHEKGLIDETLRAFLRKEGNLEMNTKLKKMLLR</sequence>
<keyword evidence="3" id="KW-1185">Reference proteome</keyword>
<dbReference type="InterPro" id="IPR039523">
    <property type="entry name" value="RimK-rel_E_lig_ATP-grasp"/>
</dbReference>
<evidence type="ECO:0000259" key="1">
    <source>
        <dbReference type="Pfam" id="PF14397"/>
    </source>
</evidence>
<reference evidence="3" key="1">
    <citation type="journal article" date="2019" name="Int. J. Syst. Evol. Microbiol.">
        <title>The Global Catalogue of Microorganisms (GCM) 10K type strain sequencing project: providing services to taxonomists for standard genome sequencing and annotation.</title>
        <authorList>
            <consortium name="The Broad Institute Genomics Platform"/>
            <consortium name="The Broad Institute Genome Sequencing Center for Infectious Disease"/>
            <person name="Wu L."/>
            <person name="Ma J."/>
        </authorList>
    </citation>
    <scope>NUCLEOTIDE SEQUENCE [LARGE SCALE GENOMIC DNA]</scope>
    <source>
        <strain evidence="3">CGMCC 1.12923</strain>
    </source>
</reference>
<gene>
    <name evidence="2" type="ORF">GCM10011357_33000</name>
</gene>
<name>A0ABQ1RMG0_9ALTE</name>
<evidence type="ECO:0000313" key="3">
    <source>
        <dbReference type="Proteomes" id="UP000614272"/>
    </source>
</evidence>
<dbReference type="SUPFAM" id="SSF56059">
    <property type="entry name" value="Glutathione synthetase ATP-binding domain-like"/>
    <property type="match status" value="1"/>
</dbReference>
<accession>A0ABQ1RMG0</accession>
<feature type="domain" description="Alpha-L-glutamate ligase-related protein ATP-grasp" evidence="1">
    <location>
        <begin position="2"/>
        <end position="269"/>
    </location>
</feature>
<dbReference type="Proteomes" id="UP000614272">
    <property type="component" value="Unassembled WGS sequence"/>
</dbReference>